<sequence length="1278" mass="144511">MDSDGEEYDAMWSARCSVSSSAGSLQDAGDQWDEQSLAAGEDKVFVAVDEDVEHGKSTFLWALQNLATDGANIVVAHVHSPAQTLSKVHCTRMKPEEISEYLMLAKEEAEKNLDEYALIAKSTGKDMKTDCQKVLIDMDDVAKGLEELITLHGITRLVMGAAADQHYSEEMKEPNSKIALKLMETASPSCKIWFTCNGHLICTREPNENLLAIYVPPAQSNTVPLSMCSISSQMSSIELKNEAPSSEEYTLRSLAQSAMSDWDYIFGDWGRTGYGSLRTDDAISIPEATTLAAIVDDTNKQRSVMHSPQESDSVNFSSPACDPQQEEEEPNLDEDMHDILNEACTRAELLKKEVDGESSKRRKAEMDLLIALQRVQESEKSYLQEVNQRKETERTLARQRLEIDEMKRRHNTLYDELQDTKKQKLLLEQHISEIKSAAKDYVQEITEYFIQESCEEAKKFQKIKMDLLAMLQRVKDVENLNRNEKMQRKDMEEKIARQRMEIEETKRQRDELYHELKDVKEQKLCLERLDSSKETKRRRKAESEMLSALKKVHDLEHQYLNELKRREAVEETFARQKEEIQETKRELNKIRSRHMTETKAHEEKLAESIRFIQKIQAKYDKTLHERDTAIAESEKLRQMNRDGASMIATTQIADFSFFELRQATQDFDTALKIGTGRFMNVYKGFIRNTAITVMLLHPQGLQGQLEFHQEVVVLSRLRHPNVMMLIGACPEAFGMVYEFLPNGSLEDQLSCKKNTPPLTWKMRTRIIGEICSALTFIHSQKPHPVVHGNLNPMNILLDANFVSKLHVCQLLRKYNTGNNTSGTSSYIDPEFLSTGELAPRCDVYSFGIIILHLLTGKSPQNITTIVEDAMEKRQLHSIMDTSAGSWPFVQANQLAHLGLRCANLSGRHRPDLTGEVWGVIKPLLKDASQNFGCKQAFEALSDDTQAPSYFICPILQEVMTDPHIAADGYTYEANAIRNWLDGGNARSVPLKSQSPSIGVHLLYYLRSQKVDAHERNRILTCARGRRRGGECWRRAGPGGVDVTATDARSGSDSARAAAKASGGLRQQRRSPHRLRPRRLAAKGDAAARCARLRPPRATALTGRVEPERQLGRQQAKSRRASVDAGGGRRAGGLLSPELHSRLLSDHRAPLLSLLRRRDDELRTKIKYHLLALGWSGRQQAESRRESVDAGGGRRAGGLLSPELHSRLLSDHRAPLLSLLRRWDDELRTKIKYHLLALGWTIASKPNLPGLTPRLRYVSLAGSMHACIAIHKHIYMVLN</sequence>
<dbReference type="InterPro" id="IPR011009">
    <property type="entry name" value="Kinase-like_dom_sf"/>
</dbReference>
<dbReference type="eggNOG" id="ENOG502QQ1P">
    <property type="taxonomic scope" value="Eukaryota"/>
</dbReference>
<dbReference type="HOGENOM" id="CLU_000288_153_0_1"/>
<keyword evidence="11" id="KW-1185">Reference proteome</keyword>
<evidence type="ECO:0000256" key="5">
    <source>
        <dbReference type="ARBA" id="ARBA00022786"/>
    </source>
</evidence>
<dbReference type="AlphaFoldDB" id="A0A0E0GAV9"/>
<dbReference type="PANTHER" id="PTHR45647">
    <property type="entry name" value="OS02G0152300 PROTEIN"/>
    <property type="match status" value="1"/>
</dbReference>
<reference evidence="10" key="1">
    <citation type="submission" date="2015-04" db="UniProtKB">
        <authorList>
            <consortium name="EnsemblPlants"/>
        </authorList>
    </citation>
    <scope>IDENTIFICATION</scope>
    <source>
        <strain evidence="10">SL10</strain>
    </source>
</reference>
<dbReference type="GO" id="GO:0016567">
    <property type="term" value="P:protein ubiquitination"/>
    <property type="evidence" value="ECO:0007669"/>
    <property type="project" value="UniProtKB-UniPathway"/>
</dbReference>
<dbReference type="InterPro" id="IPR001245">
    <property type="entry name" value="Ser-Thr/Tyr_kinase_cat_dom"/>
</dbReference>
<dbReference type="CDD" id="cd16655">
    <property type="entry name" value="RING-Ubox_WDSUB1-like"/>
    <property type="match status" value="1"/>
</dbReference>
<evidence type="ECO:0000256" key="7">
    <source>
        <dbReference type="SAM" id="MobiDB-lite"/>
    </source>
</evidence>
<dbReference type="EnsemblPlants" id="ONIVA02G29570.1">
    <property type="protein sequence ID" value="ONIVA02G29570.1"/>
    <property type="gene ID" value="ONIVA02G29570"/>
</dbReference>
<dbReference type="GO" id="GO:0005524">
    <property type="term" value="F:ATP binding"/>
    <property type="evidence" value="ECO:0007669"/>
    <property type="project" value="InterPro"/>
</dbReference>
<evidence type="ECO:0000259" key="8">
    <source>
        <dbReference type="PROSITE" id="PS50011"/>
    </source>
</evidence>
<dbReference type="GO" id="GO:0061630">
    <property type="term" value="F:ubiquitin protein ligase activity"/>
    <property type="evidence" value="ECO:0007669"/>
    <property type="project" value="UniProtKB-EC"/>
</dbReference>
<organism evidence="10">
    <name type="scientific">Oryza nivara</name>
    <name type="common">Indian wild rice</name>
    <name type="synonym">Oryza sativa f. spontanea</name>
    <dbReference type="NCBI Taxonomy" id="4536"/>
    <lineage>
        <taxon>Eukaryota</taxon>
        <taxon>Viridiplantae</taxon>
        <taxon>Streptophyta</taxon>
        <taxon>Embryophyta</taxon>
        <taxon>Tracheophyta</taxon>
        <taxon>Spermatophyta</taxon>
        <taxon>Magnoliopsida</taxon>
        <taxon>Liliopsida</taxon>
        <taxon>Poales</taxon>
        <taxon>Poaceae</taxon>
        <taxon>BOP clade</taxon>
        <taxon>Oryzoideae</taxon>
        <taxon>Oryzeae</taxon>
        <taxon>Oryzinae</taxon>
        <taxon>Oryza</taxon>
    </lineage>
</organism>
<feature type="region of interest" description="Disordered" evidence="7">
    <location>
        <begin position="300"/>
        <end position="332"/>
    </location>
</feature>
<dbReference type="InterPro" id="IPR014729">
    <property type="entry name" value="Rossmann-like_a/b/a_fold"/>
</dbReference>
<dbReference type="InterPro" id="IPR003613">
    <property type="entry name" value="Ubox_domain"/>
</dbReference>
<feature type="region of interest" description="Disordered" evidence="7">
    <location>
        <begin position="1033"/>
        <end position="1134"/>
    </location>
</feature>
<dbReference type="Proteomes" id="UP000006591">
    <property type="component" value="Chromosome 2"/>
</dbReference>
<feature type="compositionally biased region" description="Basic residues" evidence="7">
    <location>
        <begin position="1066"/>
        <end position="1080"/>
    </location>
</feature>
<evidence type="ECO:0000256" key="2">
    <source>
        <dbReference type="ARBA" id="ARBA00004906"/>
    </source>
</evidence>
<evidence type="ECO:0000256" key="3">
    <source>
        <dbReference type="ARBA" id="ARBA00012483"/>
    </source>
</evidence>
<dbReference type="Gene3D" id="3.30.40.10">
    <property type="entry name" value="Zinc/RING finger domain, C3HC4 (zinc finger)"/>
    <property type="match status" value="1"/>
</dbReference>
<comment type="pathway">
    <text evidence="2">Protein modification; protein ubiquitination.</text>
</comment>
<feature type="compositionally biased region" description="Low complexity" evidence="7">
    <location>
        <begin position="1043"/>
        <end position="1065"/>
    </location>
</feature>
<dbReference type="EC" id="2.3.2.27" evidence="3"/>
<feature type="domain" description="Protein kinase" evidence="8">
    <location>
        <begin position="667"/>
        <end position="924"/>
    </location>
</feature>
<dbReference type="InterPro" id="IPR000719">
    <property type="entry name" value="Prot_kinase_dom"/>
</dbReference>
<feature type="compositionally biased region" description="Polar residues" evidence="7">
    <location>
        <begin position="301"/>
        <end position="318"/>
    </location>
</feature>
<dbReference type="PROSITE" id="PS50011">
    <property type="entry name" value="PROTEIN_KINASE_DOM"/>
    <property type="match status" value="1"/>
</dbReference>
<name>A0A0E0GAV9_ORYNI</name>
<dbReference type="Gene3D" id="1.10.510.10">
    <property type="entry name" value="Transferase(Phosphotransferase) domain 1"/>
    <property type="match status" value="1"/>
</dbReference>
<evidence type="ECO:0000259" key="9">
    <source>
        <dbReference type="PROSITE" id="PS51698"/>
    </source>
</evidence>
<evidence type="ECO:0000256" key="1">
    <source>
        <dbReference type="ARBA" id="ARBA00000900"/>
    </source>
</evidence>
<keyword evidence="5" id="KW-0833">Ubl conjugation pathway</keyword>
<dbReference type="InterPro" id="IPR051348">
    <property type="entry name" value="U-box_ubiquitin_ligases"/>
</dbReference>
<dbReference type="Gramene" id="ONIVA02G29570.1">
    <property type="protein sequence ID" value="ONIVA02G29570.1"/>
    <property type="gene ID" value="ONIVA02G29570"/>
</dbReference>
<evidence type="ECO:0000313" key="10">
    <source>
        <dbReference type="EnsemblPlants" id="ONIVA02G29570.1"/>
    </source>
</evidence>
<feature type="coiled-coil region" evidence="6">
    <location>
        <begin position="474"/>
        <end position="593"/>
    </location>
</feature>
<dbReference type="InterPro" id="IPR013083">
    <property type="entry name" value="Znf_RING/FYVE/PHD"/>
</dbReference>
<dbReference type="STRING" id="4536.A0A0E0GAV9"/>
<dbReference type="PROSITE" id="PS51698">
    <property type="entry name" value="U_BOX"/>
    <property type="match status" value="1"/>
</dbReference>
<feature type="coiled-coil region" evidence="6">
    <location>
        <begin position="389"/>
        <end position="423"/>
    </location>
</feature>
<keyword evidence="4" id="KW-0808">Transferase</keyword>
<keyword evidence="6" id="KW-0175">Coiled coil</keyword>
<dbReference type="Gene3D" id="3.30.200.20">
    <property type="entry name" value="Phosphorylase Kinase, domain 1"/>
    <property type="match status" value="1"/>
</dbReference>
<dbReference type="SUPFAM" id="SSF56112">
    <property type="entry name" value="Protein kinase-like (PK-like)"/>
    <property type="match status" value="1"/>
</dbReference>
<accession>A0A0E0GAV9</accession>
<dbReference type="PANTHER" id="PTHR45647:SF130">
    <property type="entry name" value="U-BOX DOMAIN-CONTAINING PROTEIN 33"/>
    <property type="match status" value="1"/>
</dbReference>
<dbReference type="Pfam" id="PF04564">
    <property type="entry name" value="U-box"/>
    <property type="match status" value="1"/>
</dbReference>
<reference evidence="10" key="2">
    <citation type="submission" date="2018-04" db="EMBL/GenBank/DDBJ databases">
        <title>OnivRS2 (Oryza nivara Reference Sequence Version 2).</title>
        <authorList>
            <person name="Zhang J."/>
            <person name="Kudrna D."/>
            <person name="Lee S."/>
            <person name="Talag J."/>
            <person name="Rajasekar S."/>
            <person name="Welchert J."/>
            <person name="Hsing Y.-I."/>
            <person name="Wing R.A."/>
        </authorList>
    </citation>
    <scope>NUCLEOTIDE SEQUENCE [LARGE SCALE GENOMIC DNA]</scope>
    <source>
        <strain evidence="10">SL10</strain>
    </source>
</reference>
<dbReference type="SUPFAM" id="SSF52402">
    <property type="entry name" value="Adenine nucleotide alpha hydrolases-like"/>
    <property type="match status" value="1"/>
</dbReference>
<dbReference type="SMART" id="SM00504">
    <property type="entry name" value="Ubox"/>
    <property type="match status" value="1"/>
</dbReference>
<dbReference type="Pfam" id="PF07714">
    <property type="entry name" value="PK_Tyr_Ser-Thr"/>
    <property type="match status" value="1"/>
</dbReference>
<dbReference type="GO" id="GO:0004672">
    <property type="term" value="F:protein kinase activity"/>
    <property type="evidence" value="ECO:0007669"/>
    <property type="project" value="InterPro"/>
</dbReference>
<evidence type="ECO:0000256" key="4">
    <source>
        <dbReference type="ARBA" id="ARBA00022679"/>
    </source>
</evidence>
<proteinExistence type="predicted"/>
<evidence type="ECO:0000313" key="11">
    <source>
        <dbReference type="Proteomes" id="UP000006591"/>
    </source>
</evidence>
<dbReference type="SUPFAM" id="SSF57850">
    <property type="entry name" value="RING/U-box"/>
    <property type="match status" value="1"/>
</dbReference>
<dbReference type="OMA" id="STHRMGV"/>
<feature type="domain" description="U-box" evidence="9">
    <location>
        <begin position="945"/>
        <end position="1019"/>
    </location>
</feature>
<dbReference type="Gene3D" id="3.40.50.620">
    <property type="entry name" value="HUPs"/>
    <property type="match status" value="1"/>
</dbReference>
<dbReference type="UniPathway" id="UPA00143"/>
<comment type="catalytic activity">
    <reaction evidence="1">
        <text>S-ubiquitinyl-[E2 ubiquitin-conjugating enzyme]-L-cysteine + [acceptor protein]-L-lysine = [E2 ubiquitin-conjugating enzyme]-L-cysteine + N(6)-ubiquitinyl-[acceptor protein]-L-lysine.</text>
        <dbReference type="EC" id="2.3.2.27"/>
    </reaction>
</comment>
<protein>
    <recommendedName>
        <fullName evidence="3">RING-type E3 ubiquitin transferase</fullName>
        <ecNumber evidence="3">2.3.2.27</ecNumber>
    </recommendedName>
</protein>
<evidence type="ECO:0000256" key="6">
    <source>
        <dbReference type="SAM" id="Coils"/>
    </source>
</evidence>
<dbReference type="CDD" id="cd01989">
    <property type="entry name" value="USP_STK_Ubox_N"/>
    <property type="match status" value="1"/>
</dbReference>